<keyword evidence="8" id="KW-1133">Transmembrane helix</keyword>
<keyword evidence="7" id="KW-0802">TPR repeat</keyword>
<dbReference type="InterPro" id="IPR003661">
    <property type="entry name" value="HisK_dim/P_dom"/>
</dbReference>
<dbReference type="InterPro" id="IPR050736">
    <property type="entry name" value="Sensor_HK_Regulatory"/>
</dbReference>
<evidence type="ECO:0000313" key="10">
    <source>
        <dbReference type="EMBL" id="GGI50156.1"/>
    </source>
</evidence>
<feature type="domain" description="Histidine kinase" evidence="9">
    <location>
        <begin position="376"/>
        <end position="592"/>
    </location>
</feature>
<dbReference type="InterPro" id="IPR036890">
    <property type="entry name" value="HATPase_C_sf"/>
</dbReference>
<reference evidence="10" key="2">
    <citation type="submission" date="2020-09" db="EMBL/GenBank/DDBJ databases">
        <authorList>
            <person name="Sun Q."/>
            <person name="Sedlacek I."/>
        </authorList>
    </citation>
    <scope>NUCLEOTIDE SEQUENCE</scope>
    <source>
        <strain evidence="10">CCM 8711</strain>
    </source>
</reference>
<dbReference type="PANTHER" id="PTHR43711:SF1">
    <property type="entry name" value="HISTIDINE KINASE 1"/>
    <property type="match status" value="1"/>
</dbReference>
<dbReference type="SUPFAM" id="SSF48452">
    <property type="entry name" value="TPR-like"/>
    <property type="match status" value="1"/>
</dbReference>
<dbReference type="SUPFAM" id="SSF47384">
    <property type="entry name" value="Homodimeric domain of signal transducing histidine kinase"/>
    <property type="match status" value="1"/>
</dbReference>
<dbReference type="PRINTS" id="PR00344">
    <property type="entry name" value="BCTRLSENSOR"/>
</dbReference>
<dbReference type="Gene3D" id="1.25.40.10">
    <property type="entry name" value="Tetratricopeptide repeat domain"/>
    <property type="match status" value="1"/>
</dbReference>
<evidence type="ECO:0000256" key="6">
    <source>
        <dbReference type="ARBA" id="ARBA00023012"/>
    </source>
</evidence>
<dbReference type="CDD" id="cd00082">
    <property type="entry name" value="HisKA"/>
    <property type="match status" value="1"/>
</dbReference>
<accession>A0A917J9Z3</accession>
<dbReference type="InterPro" id="IPR036097">
    <property type="entry name" value="HisK_dim/P_sf"/>
</dbReference>
<evidence type="ECO:0000256" key="1">
    <source>
        <dbReference type="ARBA" id="ARBA00000085"/>
    </source>
</evidence>
<dbReference type="FunFam" id="3.30.565.10:FF:000006">
    <property type="entry name" value="Sensor histidine kinase WalK"/>
    <property type="match status" value="1"/>
</dbReference>
<dbReference type="SMART" id="SM00388">
    <property type="entry name" value="HisKA"/>
    <property type="match status" value="1"/>
</dbReference>
<comment type="caution">
    <text evidence="10">The sequence shown here is derived from an EMBL/GenBank/DDBJ whole genome shotgun (WGS) entry which is preliminary data.</text>
</comment>
<dbReference type="AlphaFoldDB" id="A0A917J9Z3"/>
<keyword evidence="6" id="KW-0902">Two-component regulatory system</keyword>
<name>A0A917J9Z3_9SPHI</name>
<dbReference type="InterPro" id="IPR004358">
    <property type="entry name" value="Sig_transdc_His_kin-like_C"/>
</dbReference>
<dbReference type="Gene3D" id="1.10.287.130">
    <property type="match status" value="1"/>
</dbReference>
<dbReference type="Proteomes" id="UP000662074">
    <property type="component" value="Unassembled WGS sequence"/>
</dbReference>
<dbReference type="Pfam" id="PF02518">
    <property type="entry name" value="HATPase_c"/>
    <property type="match status" value="1"/>
</dbReference>
<evidence type="ECO:0000256" key="4">
    <source>
        <dbReference type="ARBA" id="ARBA00022679"/>
    </source>
</evidence>
<dbReference type="InterPro" id="IPR011990">
    <property type="entry name" value="TPR-like_helical_dom_sf"/>
</dbReference>
<evidence type="ECO:0000256" key="7">
    <source>
        <dbReference type="PROSITE-ProRule" id="PRU00339"/>
    </source>
</evidence>
<dbReference type="EMBL" id="BMDO01000003">
    <property type="protein sequence ID" value="GGI50156.1"/>
    <property type="molecule type" value="Genomic_DNA"/>
</dbReference>
<evidence type="ECO:0000313" key="11">
    <source>
        <dbReference type="Proteomes" id="UP000662074"/>
    </source>
</evidence>
<dbReference type="InterPro" id="IPR005467">
    <property type="entry name" value="His_kinase_dom"/>
</dbReference>
<evidence type="ECO:0000256" key="5">
    <source>
        <dbReference type="ARBA" id="ARBA00022777"/>
    </source>
</evidence>
<dbReference type="Gene3D" id="3.30.565.10">
    <property type="entry name" value="Histidine kinase-like ATPase, C-terminal domain"/>
    <property type="match status" value="1"/>
</dbReference>
<dbReference type="Pfam" id="PF00512">
    <property type="entry name" value="HisKA"/>
    <property type="match status" value="1"/>
</dbReference>
<evidence type="ECO:0000256" key="8">
    <source>
        <dbReference type="SAM" id="Phobius"/>
    </source>
</evidence>
<keyword evidence="5" id="KW-0418">Kinase</keyword>
<dbReference type="CDD" id="cd00075">
    <property type="entry name" value="HATPase"/>
    <property type="match status" value="1"/>
</dbReference>
<reference evidence="10" key="1">
    <citation type="journal article" date="2014" name="Int. J. Syst. Evol. Microbiol.">
        <title>Complete genome sequence of Corynebacterium casei LMG S-19264T (=DSM 44701T), isolated from a smear-ripened cheese.</title>
        <authorList>
            <consortium name="US DOE Joint Genome Institute (JGI-PGF)"/>
            <person name="Walter F."/>
            <person name="Albersmeier A."/>
            <person name="Kalinowski J."/>
            <person name="Ruckert C."/>
        </authorList>
    </citation>
    <scope>NUCLEOTIDE SEQUENCE</scope>
    <source>
        <strain evidence="10">CCM 8711</strain>
    </source>
</reference>
<keyword evidence="3" id="KW-0597">Phosphoprotein</keyword>
<evidence type="ECO:0000259" key="9">
    <source>
        <dbReference type="PROSITE" id="PS50109"/>
    </source>
</evidence>
<evidence type="ECO:0000256" key="3">
    <source>
        <dbReference type="ARBA" id="ARBA00022553"/>
    </source>
</evidence>
<feature type="transmembrane region" description="Helical" evidence="8">
    <location>
        <begin position="316"/>
        <end position="336"/>
    </location>
</feature>
<dbReference type="SMART" id="SM00387">
    <property type="entry name" value="HATPase_c"/>
    <property type="match status" value="1"/>
</dbReference>
<protein>
    <recommendedName>
        <fullName evidence="2">histidine kinase</fullName>
        <ecNumber evidence="2">2.7.13.3</ecNumber>
    </recommendedName>
</protein>
<gene>
    <name evidence="10" type="ORF">GCM10011425_13680</name>
</gene>
<dbReference type="SUPFAM" id="SSF55874">
    <property type="entry name" value="ATPase domain of HSP90 chaperone/DNA topoisomerase II/histidine kinase"/>
    <property type="match status" value="1"/>
</dbReference>
<sequence length="596" mass="68200">MAKWSNQWGTENKYADSALSFFNSAERKKEYQSEYYKALLANGEACIYLKQYNKALKFYYEAKNIFSVGNCEDGFLGAKIARIYFNQHKYRVAAQLWAEGVNLMGHCKNGMSYPNYFYSMQSFLNGAGLSYEKAGMLDSAGYYYLQDVELINTAGQRRINVSAAKISVYDNLGNLNLKLGNVSKALEYLEQCVAIPITEIDGIKIPPHMKLAQAYLQIKNHPKALANLRQARNRLDRFDNNLNEEVLWYKINAQYLYQIKQGERAYESILHSNRLKDSLENSLFAVYGMDVDHEFRSLVQQQELHNLSGQNKLKQFYLIGSVVTILMAIIIVGLIYRNLKRIRIMHRESDLHNQQLQHAMAEIERANENYIRIMRVMAHDLRNPISGMTGLAAVLLAEEDFTEDNRHMLQLIESTGIHSMEMISELLKTGLADENELLVTEMVDVKNLLYDSVELLQFKAGEKQQLLIFDGPVQPVMCRVSQEKIWRVFNNLIVNAIKFSYEGTQIKVGILQEQHKIIVSVADSGIGIPDKNKDAIFEMFSPAKKVGTKGEQPFGLGLSISKRIIEKHRGKIWFDSTPEIGTTFYVEIPCNEHIDI</sequence>
<keyword evidence="8" id="KW-0472">Membrane</keyword>
<dbReference type="PANTHER" id="PTHR43711">
    <property type="entry name" value="TWO-COMPONENT HISTIDINE KINASE"/>
    <property type="match status" value="1"/>
</dbReference>
<organism evidence="10 11">
    <name type="scientific">Mucilaginibacter galii</name>
    <dbReference type="NCBI Taxonomy" id="2005073"/>
    <lineage>
        <taxon>Bacteria</taxon>
        <taxon>Pseudomonadati</taxon>
        <taxon>Bacteroidota</taxon>
        <taxon>Sphingobacteriia</taxon>
        <taxon>Sphingobacteriales</taxon>
        <taxon>Sphingobacteriaceae</taxon>
        <taxon>Mucilaginibacter</taxon>
    </lineage>
</organism>
<dbReference type="InterPro" id="IPR019734">
    <property type="entry name" value="TPR_rpt"/>
</dbReference>
<dbReference type="PROSITE" id="PS50109">
    <property type="entry name" value="HIS_KIN"/>
    <property type="match status" value="1"/>
</dbReference>
<evidence type="ECO:0000256" key="2">
    <source>
        <dbReference type="ARBA" id="ARBA00012438"/>
    </source>
</evidence>
<dbReference type="PROSITE" id="PS50005">
    <property type="entry name" value="TPR"/>
    <property type="match status" value="1"/>
</dbReference>
<comment type="catalytic activity">
    <reaction evidence="1">
        <text>ATP + protein L-histidine = ADP + protein N-phospho-L-histidine.</text>
        <dbReference type="EC" id="2.7.13.3"/>
    </reaction>
</comment>
<proteinExistence type="predicted"/>
<keyword evidence="8" id="KW-0812">Transmembrane</keyword>
<dbReference type="SMART" id="SM00028">
    <property type="entry name" value="TPR"/>
    <property type="match status" value="3"/>
</dbReference>
<dbReference type="InterPro" id="IPR003594">
    <property type="entry name" value="HATPase_dom"/>
</dbReference>
<keyword evidence="11" id="KW-1185">Reference proteome</keyword>
<keyword evidence="4" id="KW-0808">Transferase</keyword>
<dbReference type="EC" id="2.7.13.3" evidence="2"/>
<feature type="repeat" description="TPR" evidence="7">
    <location>
        <begin position="166"/>
        <end position="199"/>
    </location>
</feature>
<dbReference type="GO" id="GO:0000155">
    <property type="term" value="F:phosphorelay sensor kinase activity"/>
    <property type="evidence" value="ECO:0007669"/>
    <property type="project" value="InterPro"/>
</dbReference>